<dbReference type="InterPro" id="IPR006442">
    <property type="entry name" value="Antitoxin_Phd/YefM"/>
</dbReference>
<comment type="similarity">
    <text evidence="1 2">Belongs to the phD/YefM antitoxin family.</text>
</comment>
<dbReference type="NCBIfam" id="TIGR01552">
    <property type="entry name" value="phd_fam"/>
    <property type="match status" value="1"/>
</dbReference>
<dbReference type="Gene3D" id="1.10.1220.170">
    <property type="match status" value="1"/>
</dbReference>
<evidence type="ECO:0000256" key="2">
    <source>
        <dbReference type="RuleBase" id="RU362080"/>
    </source>
</evidence>
<comment type="caution">
    <text evidence="3">The sequence shown here is derived from an EMBL/GenBank/DDBJ whole genome shotgun (WGS) entry which is preliminary data.</text>
</comment>
<evidence type="ECO:0000313" key="3">
    <source>
        <dbReference type="EMBL" id="RBA37357.1"/>
    </source>
</evidence>
<dbReference type="PANTHER" id="PTHR33713:SF10">
    <property type="entry name" value="ANTITOXIN YAFN"/>
    <property type="match status" value="1"/>
</dbReference>
<name>A0A365PBU0_9ACTN</name>
<evidence type="ECO:0000313" key="4">
    <source>
        <dbReference type="Proteomes" id="UP000252187"/>
    </source>
</evidence>
<reference evidence="3 4" key="1">
    <citation type="submission" date="2018-06" db="EMBL/GenBank/DDBJ databases">
        <title>Whole genome sequencing of four bacterial strains from South Shetland trench revealing bio-synthetic gene clusters.</title>
        <authorList>
            <person name="Abdel-Mageed W.M."/>
            <person name="Lehri B."/>
            <person name="Jarmusch S.A."/>
            <person name="Miranda K."/>
            <person name="Goodfellow M."/>
            <person name="Jaspars M."/>
            <person name="Karlyshev A.V."/>
        </authorList>
    </citation>
    <scope>NUCLEOTIDE SEQUENCE [LARGE SCALE GENOMIC DNA]</scope>
    <source>
        <strain evidence="3 4">SST1</strain>
    </source>
</reference>
<gene>
    <name evidence="3" type="ORF">DQ226_06930</name>
</gene>
<dbReference type="EMBL" id="QNTT01000014">
    <property type="protein sequence ID" value="RBA37357.1"/>
    <property type="molecule type" value="Genomic_DNA"/>
</dbReference>
<dbReference type="Pfam" id="PF02604">
    <property type="entry name" value="PhdYeFM_antitox"/>
    <property type="match status" value="1"/>
</dbReference>
<comment type="function">
    <text evidence="2">Antitoxin component of a type II toxin-antitoxin (TA) system.</text>
</comment>
<organism evidence="3 4">
    <name type="scientific">Dietzia maris</name>
    <dbReference type="NCBI Taxonomy" id="37915"/>
    <lineage>
        <taxon>Bacteria</taxon>
        <taxon>Bacillati</taxon>
        <taxon>Actinomycetota</taxon>
        <taxon>Actinomycetes</taxon>
        <taxon>Mycobacteriales</taxon>
        <taxon>Dietziaceae</taxon>
        <taxon>Dietzia</taxon>
    </lineage>
</organism>
<sequence>MSTEPLRDVRANFSDVVDRVSKHHERVTVTKNGRPVAVVMSPDDLAALEETLDVLSDPSALADIREADAARTRGDVVRGVDAVRALRP</sequence>
<proteinExistence type="inferred from homology"/>
<dbReference type="InterPro" id="IPR051405">
    <property type="entry name" value="phD/YefM_antitoxin"/>
</dbReference>
<dbReference type="Proteomes" id="UP000252187">
    <property type="component" value="Unassembled WGS sequence"/>
</dbReference>
<dbReference type="AlphaFoldDB" id="A0A365PBU0"/>
<dbReference type="Gene3D" id="3.40.1620.10">
    <property type="entry name" value="YefM-like domain"/>
    <property type="match status" value="1"/>
</dbReference>
<dbReference type="SUPFAM" id="SSF143120">
    <property type="entry name" value="YefM-like"/>
    <property type="match status" value="1"/>
</dbReference>
<evidence type="ECO:0000256" key="1">
    <source>
        <dbReference type="ARBA" id="ARBA00009981"/>
    </source>
</evidence>
<dbReference type="InterPro" id="IPR036165">
    <property type="entry name" value="YefM-like_sf"/>
</dbReference>
<accession>A0A365PBU0</accession>
<protein>
    <recommendedName>
        <fullName evidence="2">Antitoxin</fullName>
    </recommendedName>
</protein>
<dbReference type="PANTHER" id="PTHR33713">
    <property type="entry name" value="ANTITOXIN YAFN-RELATED"/>
    <property type="match status" value="1"/>
</dbReference>